<accession>A0A327X4F5</accession>
<feature type="compositionally biased region" description="Polar residues" evidence="1">
    <location>
        <begin position="1"/>
        <end position="19"/>
    </location>
</feature>
<comment type="caution">
    <text evidence="2">The sequence shown here is derived from an EMBL/GenBank/DDBJ whole genome shotgun (WGS) entry which is preliminary data.</text>
</comment>
<gene>
    <name evidence="2" type="ORF">LX87_01922</name>
</gene>
<dbReference type="EMBL" id="QLMC01000002">
    <property type="protein sequence ID" value="RAK00224.1"/>
    <property type="molecule type" value="Genomic_DNA"/>
</dbReference>
<proteinExistence type="predicted"/>
<dbReference type="Proteomes" id="UP000248790">
    <property type="component" value="Unassembled WGS sequence"/>
</dbReference>
<evidence type="ECO:0000256" key="1">
    <source>
        <dbReference type="SAM" id="MobiDB-lite"/>
    </source>
</evidence>
<evidence type="ECO:0000313" key="3">
    <source>
        <dbReference type="Proteomes" id="UP000248790"/>
    </source>
</evidence>
<dbReference type="AlphaFoldDB" id="A0A327X4F5"/>
<evidence type="ECO:0000313" key="2">
    <source>
        <dbReference type="EMBL" id="RAK00224.1"/>
    </source>
</evidence>
<reference evidence="2 3" key="1">
    <citation type="submission" date="2018-06" db="EMBL/GenBank/DDBJ databases">
        <title>Genomic Encyclopedia of Archaeal and Bacterial Type Strains, Phase II (KMG-II): from individual species to whole genera.</title>
        <authorList>
            <person name="Goeker M."/>
        </authorList>
    </citation>
    <scope>NUCLEOTIDE SEQUENCE [LARGE SCALE GENOMIC DNA]</scope>
    <source>
        <strain evidence="2 3">DSM 21851</strain>
    </source>
</reference>
<sequence>MENQNPQPQETTLDQTNYDSIDFDRATNDNEAAAMESGADLDDEDNIRGESD</sequence>
<dbReference type="RefSeq" id="WP_170139333.1">
    <property type="nucleotide sequence ID" value="NZ_QLMC01000002.1"/>
</dbReference>
<protein>
    <submittedName>
        <fullName evidence="2">Uncharacterized protein</fullName>
    </submittedName>
</protein>
<organism evidence="2 3">
    <name type="scientific">Larkinella arboricola</name>
    <dbReference type="NCBI Taxonomy" id="643671"/>
    <lineage>
        <taxon>Bacteria</taxon>
        <taxon>Pseudomonadati</taxon>
        <taxon>Bacteroidota</taxon>
        <taxon>Cytophagia</taxon>
        <taxon>Cytophagales</taxon>
        <taxon>Spirosomataceae</taxon>
        <taxon>Larkinella</taxon>
    </lineage>
</organism>
<name>A0A327X4F5_LARAB</name>
<feature type="region of interest" description="Disordered" evidence="1">
    <location>
        <begin position="1"/>
        <end position="52"/>
    </location>
</feature>
<keyword evidence="3" id="KW-1185">Reference proteome</keyword>